<dbReference type="PANTHER" id="PTHR10003">
    <property type="entry name" value="SUPEROXIDE DISMUTASE CU-ZN -RELATED"/>
    <property type="match status" value="1"/>
</dbReference>
<dbReference type="PROSITE" id="PS00087">
    <property type="entry name" value="SOD_CU_ZN_1"/>
    <property type="match status" value="1"/>
</dbReference>
<dbReference type="GO" id="GO:0004784">
    <property type="term" value="F:superoxide dismutase activity"/>
    <property type="evidence" value="ECO:0007669"/>
    <property type="project" value="UniProtKB-EC"/>
</dbReference>
<comment type="cofactor">
    <cofactor evidence="2">
        <name>Cu cation</name>
        <dbReference type="ChEBI" id="CHEBI:23378"/>
    </cofactor>
    <text evidence="2">Binds 1 copper ion per subunit.</text>
</comment>
<comment type="cofactor">
    <cofactor evidence="2">
        <name>Zn(2+)</name>
        <dbReference type="ChEBI" id="CHEBI:29105"/>
    </cofactor>
    <text evidence="2">Binds 1 zinc ion per subunit.</text>
</comment>
<gene>
    <name evidence="5" type="ORF">FPY71_14810</name>
</gene>
<dbReference type="EMBL" id="VTWH01000003">
    <property type="protein sequence ID" value="KAA0969780.1"/>
    <property type="molecule type" value="Genomic_DNA"/>
</dbReference>
<dbReference type="GO" id="GO:0005507">
    <property type="term" value="F:copper ion binding"/>
    <property type="evidence" value="ECO:0007669"/>
    <property type="project" value="InterPro"/>
</dbReference>
<evidence type="ECO:0000256" key="3">
    <source>
        <dbReference type="SAM" id="SignalP"/>
    </source>
</evidence>
<protein>
    <recommendedName>
        <fullName evidence="2">Superoxide dismutase [Cu-Zn]</fullName>
        <ecNumber evidence="2">1.15.1.1</ecNumber>
    </recommendedName>
</protein>
<name>A0A5B0DW28_9HYPH</name>
<comment type="catalytic activity">
    <reaction evidence="2">
        <text>2 superoxide + 2 H(+) = H2O2 + O2</text>
        <dbReference type="Rhea" id="RHEA:20696"/>
        <dbReference type="ChEBI" id="CHEBI:15378"/>
        <dbReference type="ChEBI" id="CHEBI:15379"/>
        <dbReference type="ChEBI" id="CHEBI:16240"/>
        <dbReference type="ChEBI" id="CHEBI:18421"/>
        <dbReference type="EC" id="1.15.1.1"/>
    </reaction>
</comment>
<dbReference type="EC" id="1.15.1.1" evidence="2"/>
<dbReference type="PROSITE" id="PS00332">
    <property type="entry name" value="SOD_CU_ZN_2"/>
    <property type="match status" value="1"/>
</dbReference>
<dbReference type="PRINTS" id="PR00068">
    <property type="entry name" value="CUZNDISMTASE"/>
</dbReference>
<proteinExistence type="inferred from homology"/>
<accession>A0A5B0DW28</accession>
<keyword evidence="6" id="KW-1185">Reference proteome</keyword>
<dbReference type="SUPFAM" id="SSF49329">
    <property type="entry name" value="Cu,Zn superoxide dismutase-like"/>
    <property type="match status" value="1"/>
</dbReference>
<dbReference type="InterPro" id="IPR001424">
    <property type="entry name" value="SOD_Cu_Zn_dom"/>
</dbReference>
<feature type="chain" id="PRO_5023072397" description="Superoxide dismutase [Cu-Zn]" evidence="3">
    <location>
        <begin position="21"/>
        <end position="167"/>
    </location>
</feature>
<feature type="domain" description="Superoxide dismutase copper/zinc binding" evidence="4">
    <location>
        <begin position="36"/>
        <end position="166"/>
    </location>
</feature>
<dbReference type="Pfam" id="PF00080">
    <property type="entry name" value="Sod_Cu"/>
    <property type="match status" value="1"/>
</dbReference>
<comment type="similarity">
    <text evidence="1 2">Belongs to the Cu-Zn superoxide dismutase family.</text>
</comment>
<keyword evidence="3" id="KW-0732">Signal</keyword>
<evidence type="ECO:0000259" key="4">
    <source>
        <dbReference type="Pfam" id="PF00080"/>
    </source>
</evidence>
<reference evidence="5 6" key="1">
    <citation type="submission" date="2019-08" db="EMBL/GenBank/DDBJ databases">
        <title>Aureimonas fodiniaquatilis sp. nov., isolated from a coal mine wastewater.</title>
        <authorList>
            <person name="Kim W."/>
        </authorList>
    </citation>
    <scope>NUCLEOTIDE SEQUENCE [LARGE SCALE GENOMIC DNA]</scope>
    <source>
        <strain evidence="5 6">CAU 1482</strain>
    </source>
</reference>
<keyword evidence="2" id="KW-0862">Zinc</keyword>
<evidence type="ECO:0000313" key="6">
    <source>
        <dbReference type="Proteomes" id="UP000324738"/>
    </source>
</evidence>
<dbReference type="AlphaFoldDB" id="A0A5B0DW28"/>
<feature type="signal peptide" evidence="3">
    <location>
        <begin position="1"/>
        <end position="20"/>
    </location>
</feature>
<comment type="function">
    <text evidence="2">Destroys radicals which are normally produced within the cells and which are toxic to biological systems.</text>
</comment>
<dbReference type="InterPro" id="IPR036423">
    <property type="entry name" value="SOD-like_Cu/Zn_dom_sf"/>
</dbReference>
<dbReference type="RefSeq" id="WP_149301064.1">
    <property type="nucleotide sequence ID" value="NZ_VTWH01000003.1"/>
</dbReference>
<keyword evidence="2" id="KW-0560">Oxidoreductase</keyword>
<keyword evidence="2" id="KW-0186">Copper</keyword>
<dbReference type="Gene3D" id="2.60.40.200">
    <property type="entry name" value="Superoxide dismutase, copper/zinc binding domain"/>
    <property type="match status" value="1"/>
</dbReference>
<evidence type="ECO:0000256" key="1">
    <source>
        <dbReference type="ARBA" id="ARBA00010457"/>
    </source>
</evidence>
<dbReference type="InterPro" id="IPR024134">
    <property type="entry name" value="SOD_Cu/Zn_/chaperone"/>
</dbReference>
<keyword evidence="2" id="KW-0479">Metal-binding</keyword>
<dbReference type="OrthoDB" id="5431326at2"/>
<evidence type="ECO:0000313" key="5">
    <source>
        <dbReference type="EMBL" id="KAA0969780.1"/>
    </source>
</evidence>
<organism evidence="5 6">
    <name type="scientific">Aureimonas fodinaquatilis</name>
    <dbReference type="NCBI Taxonomy" id="2565783"/>
    <lineage>
        <taxon>Bacteria</taxon>
        <taxon>Pseudomonadati</taxon>
        <taxon>Pseudomonadota</taxon>
        <taxon>Alphaproteobacteria</taxon>
        <taxon>Hyphomicrobiales</taxon>
        <taxon>Aurantimonadaceae</taxon>
        <taxon>Aureimonas</taxon>
    </lineage>
</organism>
<dbReference type="CDD" id="cd00305">
    <property type="entry name" value="Cu-Zn_Superoxide_Dismutase"/>
    <property type="match status" value="1"/>
</dbReference>
<comment type="caution">
    <text evidence="5">The sequence shown here is derived from an EMBL/GenBank/DDBJ whole genome shotgun (WGS) entry which is preliminary data.</text>
</comment>
<sequence length="167" mass="17166">MKPLLATAATYVLLTTAALAQNTGTANFVDAEGKPSGAATLTSTSTGVLIELEVNGLPSEEWVAFHVHETGSCDHTTGHDSAGGHFNPADVEHGYMTETGPHAGDMPNIYVPASGTAKAQVFNSLVALDDSENGIVGRALMIHANADDYSSQPSGDAGNRLACAVIE</sequence>
<dbReference type="InterPro" id="IPR018152">
    <property type="entry name" value="SOD_Cu/Zn_BS"/>
</dbReference>
<evidence type="ECO:0000256" key="2">
    <source>
        <dbReference type="RuleBase" id="RU000393"/>
    </source>
</evidence>
<dbReference type="Proteomes" id="UP000324738">
    <property type="component" value="Unassembled WGS sequence"/>
</dbReference>